<dbReference type="EMBL" id="AP018042">
    <property type="protein sequence ID" value="BAX82135.1"/>
    <property type="molecule type" value="Genomic_DNA"/>
</dbReference>
<name>A0A1Y1CP45_9BACT</name>
<accession>A0A1Y1CP45</accession>
<protein>
    <recommendedName>
        <fullName evidence="3">Outer membrane lipoprotein BamD-like domain-containing protein</fullName>
    </recommendedName>
</protein>
<dbReference type="InterPro" id="IPR011990">
    <property type="entry name" value="TPR-like_helical_dom_sf"/>
</dbReference>
<dbReference type="RefSeq" id="WP_096432182.1">
    <property type="nucleotide sequence ID" value="NZ_AP018042.1"/>
</dbReference>
<keyword evidence="2" id="KW-1185">Reference proteome</keyword>
<reference evidence="1 2" key="1">
    <citation type="journal article" date="2018" name="Mar. Genomics">
        <title>Complete genome sequence of Marinifilaceae bacterium strain SPP2, isolated from the Antarctic marine sediment.</title>
        <authorList>
            <person name="Watanabe M."/>
            <person name="Kojima H."/>
            <person name="Fukui M."/>
        </authorList>
    </citation>
    <scope>NUCLEOTIDE SEQUENCE [LARGE SCALE GENOMIC DNA]</scope>
    <source>
        <strain evidence="1 2">SPP2</strain>
    </source>
</reference>
<dbReference type="InterPro" id="IPR011047">
    <property type="entry name" value="Quinoprotein_ADH-like_sf"/>
</dbReference>
<dbReference type="AlphaFoldDB" id="A0A1Y1CP45"/>
<evidence type="ECO:0000313" key="2">
    <source>
        <dbReference type="Proteomes" id="UP000218267"/>
    </source>
</evidence>
<dbReference type="InterPro" id="IPR015943">
    <property type="entry name" value="WD40/YVTN_repeat-like_dom_sf"/>
</dbReference>
<dbReference type="Proteomes" id="UP000218267">
    <property type="component" value="Chromosome"/>
</dbReference>
<evidence type="ECO:0000313" key="1">
    <source>
        <dbReference type="EMBL" id="BAX82135.1"/>
    </source>
</evidence>
<dbReference type="OrthoDB" id="9811934at2"/>
<dbReference type="InterPro" id="IPR013431">
    <property type="entry name" value="Delta_60_rpt"/>
</dbReference>
<proteinExistence type="predicted"/>
<sequence length="670" mass="75645">MNSRKINILIISLLISFASLAQKPERIYNNYLFKGMEASAKDDIDKELTKAKEHFDKILLDEPESAMANLGLAIVYSYDEYSDKDYFKAWGYFQKAYEAQSQFTADDNDVLNDLFSKQDKRRSNRTVIKNMDWQRQQVEDKLIKFVREENNTDYAKRFLKEFPDSKYYTNVSHILNYILFREAENKNTLAAFNQFLKDYPESAQADIAIKMRNKLAYKTAVSEGSLNSFRNFVEKYPEAAQVDEAKKLMEGMAFKEAYDKNTLEAIEHFIVEFPNSSKMPKAKAVKQKLLFEWAKSVNSLEAYNKFVASFPEGKHYVDIFNLKASVLGEEILTDFPMENYKFVKGFDNQQFNDFGGGIAKRPNGELVVAASSRKAEGKMYDSWLLGLDTSGKMIWNKMLGNRFDDLVNKVSISAQNEIYVAGITDAIVDSVKGQAWLYKLDANGKNIFNQRIDIDEVLDFVVYPDNKILVAGYSKNTNDSTFTPGLVKLNANGKMLWSRAYSSKGKLYNLAGDTLGITYAAAGNWIFAVNQAGYLKWDILLDQDVKSTAVGINGNNKLLFAGLNTTGAFASAYTINGEKIWESPIPVSGNGNIEQIISLPDNSFVIAGTFDNKIKLVHIDETGSIQSEKEFSLPQGIKLNDLTAADENFVAISATRLTEKGDLIVFEMEL</sequence>
<dbReference type="PANTHER" id="PTHR42754:SF1">
    <property type="entry name" value="LIPOPROTEIN"/>
    <property type="match status" value="1"/>
</dbReference>
<dbReference type="PANTHER" id="PTHR42754">
    <property type="entry name" value="ENDOGLUCANASE"/>
    <property type="match status" value="1"/>
</dbReference>
<dbReference type="SUPFAM" id="SSF81901">
    <property type="entry name" value="HCP-like"/>
    <property type="match status" value="1"/>
</dbReference>
<reference evidence="2" key="2">
    <citation type="journal article" date="2020" name="Antonie Van Leeuwenhoek">
        <title>Labilibaculum antarcticum sp. nov., a novel facultative anaerobic, psychrotorelant bacterium isolated from marine sediment of Antarctica.</title>
        <authorList>
            <person name="Watanabe M."/>
            <person name="Kojima H."/>
            <person name="Fukui M."/>
        </authorList>
    </citation>
    <scope>NUCLEOTIDE SEQUENCE [LARGE SCALE GENOMIC DNA]</scope>
    <source>
        <strain evidence="2">SPP2</strain>
    </source>
</reference>
<dbReference type="SUPFAM" id="SSF50998">
    <property type="entry name" value="Quinoprotein alcohol dehydrogenase-like"/>
    <property type="match status" value="1"/>
</dbReference>
<dbReference type="Gene3D" id="1.25.40.10">
    <property type="entry name" value="Tetratricopeptide repeat domain"/>
    <property type="match status" value="1"/>
</dbReference>
<dbReference type="Pfam" id="PF17164">
    <property type="entry name" value="DUF5122"/>
    <property type="match status" value="1"/>
</dbReference>
<organism evidence="1 2">
    <name type="scientific">Labilibaculum antarcticum</name>
    <dbReference type="NCBI Taxonomy" id="1717717"/>
    <lineage>
        <taxon>Bacteria</taxon>
        <taxon>Pseudomonadati</taxon>
        <taxon>Bacteroidota</taxon>
        <taxon>Bacteroidia</taxon>
        <taxon>Marinilabiliales</taxon>
        <taxon>Marinifilaceae</taxon>
        <taxon>Labilibaculum</taxon>
    </lineage>
</organism>
<dbReference type="Gene3D" id="2.130.10.10">
    <property type="entry name" value="YVTN repeat-like/Quinoprotein amine dehydrogenase"/>
    <property type="match status" value="1"/>
</dbReference>
<evidence type="ECO:0008006" key="3">
    <source>
        <dbReference type="Google" id="ProtNLM"/>
    </source>
</evidence>
<dbReference type="KEGG" id="mbas:ALGA_3843"/>
<gene>
    <name evidence="1" type="ORF">ALGA_3843</name>
</gene>